<evidence type="ECO:0000259" key="5">
    <source>
        <dbReference type="Pfam" id="PF00551"/>
    </source>
</evidence>
<comment type="function">
    <text evidence="4">Catalyzes the transfer of a formyl group from 10-formyltetrahydrofolate to 5-phospho-ribosyl-glycinamide (GAR), producing 5-phospho-ribosyl-N-formylglycinamide (FGAR) and tetrahydrofolate.</text>
</comment>
<accession>A0ABV8VWV3</accession>
<evidence type="ECO:0000256" key="3">
    <source>
        <dbReference type="ARBA" id="ARBA00022755"/>
    </source>
</evidence>
<dbReference type="Proteomes" id="UP001595880">
    <property type="component" value="Unassembled WGS sequence"/>
</dbReference>
<comment type="similarity">
    <text evidence="4">Belongs to the GART family.</text>
</comment>
<organism evidence="6 7">
    <name type="scientific">Gracilibacillus marinus</name>
    <dbReference type="NCBI Taxonomy" id="630535"/>
    <lineage>
        <taxon>Bacteria</taxon>
        <taxon>Bacillati</taxon>
        <taxon>Bacillota</taxon>
        <taxon>Bacilli</taxon>
        <taxon>Bacillales</taxon>
        <taxon>Bacillaceae</taxon>
        <taxon>Gracilibacillus</taxon>
    </lineage>
</organism>
<evidence type="ECO:0000256" key="4">
    <source>
        <dbReference type="HAMAP-Rule" id="MF_01930"/>
    </source>
</evidence>
<keyword evidence="7" id="KW-1185">Reference proteome</keyword>
<keyword evidence="2 4" id="KW-0808">Transferase</keyword>
<dbReference type="InterPro" id="IPR002376">
    <property type="entry name" value="Formyl_transf_N"/>
</dbReference>
<name>A0ABV8VWV3_9BACI</name>
<feature type="domain" description="Formyl transferase N-terminal" evidence="5">
    <location>
        <begin position="5"/>
        <end position="184"/>
    </location>
</feature>
<dbReference type="Pfam" id="PF00551">
    <property type="entry name" value="Formyl_trans_N"/>
    <property type="match status" value="1"/>
</dbReference>
<evidence type="ECO:0000256" key="2">
    <source>
        <dbReference type="ARBA" id="ARBA00022679"/>
    </source>
</evidence>
<keyword evidence="3 4" id="KW-0658">Purine biosynthesis</keyword>
<dbReference type="InterPro" id="IPR036477">
    <property type="entry name" value="Formyl_transf_N_sf"/>
</dbReference>
<sequence>MIKTKLAVFASGTGSNYDAIVEAIRTNQLDAELTILVCDNPNAKVIEKAKANGTPMFVFDPKQYVDKAMFETKIVEVLQEASVDLVILAGYMRLVGPTLLQHFEDRMINIHPSLLPAFPGLDAIGQAFDAGVKVSGVTIHFVDQGMDTGKIIAQEAVKIEENMTREALQQAIQKVEHHLYPQTIQQLISRGE</sequence>
<dbReference type="HAMAP" id="MF_01930">
    <property type="entry name" value="PurN"/>
    <property type="match status" value="1"/>
</dbReference>
<evidence type="ECO:0000256" key="1">
    <source>
        <dbReference type="ARBA" id="ARBA00005054"/>
    </source>
</evidence>
<dbReference type="PANTHER" id="PTHR43369">
    <property type="entry name" value="PHOSPHORIBOSYLGLYCINAMIDE FORMYLTRANSFERASE"/>
    <property type="match status" value="1"/>
</dbReference>
<feature type="binding site" evidence="4">
    <location>
        <position position="109"/>
    </location>
    <ligand>
        <name>(6R)-10-formyltetrahydrofolate</name>
        <dbReference type="ChEBI" id="CHEBI:195366"/>
    </ligand>
</feature>
<comment type="catalytic activity">
    <reaction evidence="4">
        <text>N(1)-(5-phospho-beta-D-ribosyl)glycinamide + (6R)-10-formyltetrahydrofolate = N(2)-formyl-N(1)-(5-phospho-beta-D-ribosyl)glycinamide + (6S)-5,6,7,8-tetrahydrofolate + H(+)</text>
        <dbReference type="Rhea" id="RHEA:15053"/>
        <dbReference type="ChEBI" id="CHEBI:15378"/>
        <dbReference type="ChEBI" id="CHEBI:57453"/>
        <dbReference type="ChEBI" id="CHEBI:143788"/>
        <dbReference type="ChEBI" id="CHEBI:147286"/>
        <dbReference type="ChEBI" id="CHEBI:195366"/>
        <dbReference type="EC" id="2.1.2.2"/>
    </reaction>
</comment>
<gene>
    <name evidence="4 6" type="primary">purN</name>
    <name evidence="6" type="ORF">ACFOZ1_14390</name>
</gene>
<comment type="pathway">
    <text evidence="1 4">Purine metabolism; IMP biosynthesis via de novo pathway; N(2)-formyl-N(1)-(5-phospho-D-ribosyl)glycinamide from N(1)-(5-phospho-D-ribosyl)glycinamide (10-formyl THF route): step 1/1.</text>
</comment>
<dbReference type="GO" id="GO:0004644">
    <property type="term" value="F:phosphoribosylglycinamide formyltransferase activity"/>
    <property type="evidence" value="ECO:0007669"/>
    <property type="project" value="UniProtKB-EC"/>
</dbReference>
<proteinExistence type="inferred from homology"/>
<comment type="caution">
    <text evidence="6">The sequence shown here is derived from an EMBL/GenBank/DDBJ whole genome shotgun (WGS) entry which is preliminary data.</text>
</comment>
<dbReference type="SUPFAM" id="SSF53328">
    <property type="entry name" value="Formyltransferase"/>
    <property type="match status" value="1"/>
</dbReference>
<evidence type="ECO:0000313" key="7">
    <source>
        <dbReference type="Proteomes" id="UP001595880"/>
    </source>
</evidence>
<dbReference type="InterPro" id="IPR004607">
    <property type="entry name" value="GART"/>
</dbReference>
<feature type="binding site" evidence="4">
    <location>
        <begin position="14"/>
        <end position="16"/>
    </location>
    <ligand>
        <name>N(1)-(5-phospho-beta-D-ribosyl)glycinamide</name>
        <dbReference type="ChEBI" id="CHEBI:143788"/>
    </ligand>
</feature>
<feature type="binding site" evidence="4">
    <location>
        <position position="67"/>
    </location>
    <ligand>
        <name>(6R)-10-formyltetrahydrofolate</name>
        <dbReference type="ChEBI" id="CHEBI:195366"/>
    </ligand>
</feature>
<dbReference type="NCBIfam" id="TIGR00639">
    <property type="entry name" value="PurN"/>
    <property type="match status" value="1"/>
</dbReference>
<dbReference type="EMBL" id="JBHSDV010000005">
    <property type="protein sequence ID" value="MFC4388988.1"/>
    <property type="molecule type" value="Genomic_DNA"/>
</dbReference>
<protein>
    <recommendedName>
        <fullName evidence="4">Phosphoribosylglycinamide formyltransferase</fullName>
        <ecNumber evidence="4">2.1.2.2</ecNumber>
    </recommendedName>
    <alternativeName>
        <fullName evidence="4">5'-phosphoribosylglycinamide transformylase</fullName>
    </alternativeName>
    <alternativeName>
        <fullName evidence="4">GAR transformylase</fullName>
        <shortName evidence="4">GART</shortName>
    </alternativeName>
</protein>
<dbReference type="PANTHER" id="PTHR43369:SF2">
    <property type="entry name" value="PHOSPHORIBOSYLGLYCINAMIDE FORMYLTRANSFERASE"/>
    <property type="match status" value="1"/>
</dbReference>
<feature type="active site" description="Proton donor" evidence="4">
    <location>
        <position position="111"/>
    </location>
</feature>
<dbReference type="Gene3D" id="3.40.50.170">
    <property type="entry name" value="Formyl transferase, N-terminal domain"/>
    <property type="match status" value="1"/>
</dbReference>
<reference evidence="7" key="1">
    <citation type="journal article" date="2019" name="Int. J. Syst. Evol. Microbiol.">
        <title>The Global Catalogue of Microorganisms (GCM) 10K type strain sequencing project: providing services to taxonomists for standard genome sequencing and annotation.</title>
        <authorList>
            <consortium name="The Broad Institute Genomics Platform"/>
            <consortium name="The Broad Institute Genome Sequencing Center for Infectious Disease"/>
            <person name="Wu L."/>
            <person name="Ma J."/>
        </authorList>
    </citation>
    <scope>NUCLEOTIDE SEQUENCE [LARGE SCALE GENOMIC DNA]</scope>
    <source>
        <strain evidence="7">KACC 14058</strain>
    </source>
</reference>
<evidence type="ECO:0000313" key="6">
    <source>
        <dbReference type="EMBL" id="MFC4388988.1"/>
    </source>
</evidence>
<feature type="site" description="Raises pKa of active site His" evidence="4">
    <location>
        <position position="147"/>
    </location>
</feature>
<feature type="binding site" evidence="4">
    <location>
        <begin position="92"/>
        <end position="95"/>
    </location>
    <ligand>
        <name>(6R)-10-formyltetrahydrofolate</name>
        <dbReference type="ChEBI" id="CHEBI:195366"/>
    </ligand>
</feature>
<dbReference type="CDD" id="cd08645">
    <property type="entry name" value="FMT_core_GART"/>
    <property type="match status" value="1"/>
</dbReference>
<dbReference type="EC" id="2.1.2.2" evidence="4"/>
<dbReference type="RefSeq" id="WP_390200409.1">
    <property type="nucleotide sequence ID" value="NZ_JBHSDV010000005.1"/>
</dbReference>